<protein>
    <submittedName>
        <fullName evidence="2">Uncharacterized protein</fullName>
    </submittedName>
</protein>
<keyword evidence="1" id="KW-1133">Transmembrane helix</keyword>
<dbReference type="Proteomes" id="UP000323380">
    <property type="component" value="Unassembled WGS sequence"/>
</dbReference>
<reference evidence="2 3" key="1">
    <citation type="submission" date="2019-08" db="EMBL/GenBank/DDBJ databases">
        <title>Actinomadura sp. nov. CYP1-5 isolated from mountain soil.</title>
        <authorList>
            <person name="Songsumanus A."/>
            <person name="Kuncharoen N."/>
            <person name="Kudo T."/>
            <person name="Yuki M."/>
            <person name="Igarashi Y."/>
            <person name="Tanasupawat S."/>
        </authorList>
    </citation>
    <scope>NUCLEOTIDE SEQUENCE [LARGE SCALE GENOMIC DNA]</scope>
    <source>
        <strain evidence="2 3">JCM 14158</strain>
    </source>
</reference>
<keyword evidence="1" id="KW-0812">Transmembrane</keyword>
<evidence type="ECO:0000256" key="1">
    <source>
        <dbReference type="SAM" id="Phobius"/>
    </source>
</evidence>
<dbReference type="STRING" id="1220554.GCA_001552135_04164"/>
<feature type="transmembrane region" description="Helical" evidence="1">
    <location>
        <begin position="20"/>
        <end position="42"/>
    </location>
</feature>
<feature type="transmembrane region" description="Helical" evidence="1">
    <location>
        <begin position="150"/>
        <end position="182"/>
    </location>
</feature>
<sequence length="282" mass="29524">MTAYDRLGVRGSLKLATHSFGALVLACLVVTLTSLVAGYIGYATGHAETVTRLIEHVIASGPETSEGATYFSCGFAIQSTTAGGAITGLVLIVGLSSGRLRAKLTAIFDRAHRTLTVLAIIGSACTALFTFLVITGAAETDPSDPLIRDLSLLATAAGGIAGVLALAAGVLTATVLTVGVLVRVPAALLGAAFTPKRRAPADVIDGSVVPWSIRAAAALMPPEHARRWRDDVAESLFDYEPDEHPTLLRDFLLHAPAAVVWAWTATLQRHVSRAGHTRGRRE</sequence>
<dbReference type="PROSITE" id="PS51257">
    <property type="entry name" value="PROKAR_LIPOPROTEIN"/>
    <property type="match status" value="1"/>
</dbReference>
<gene>
    <name evidence="2" type="ORF">FXF69_03200</name>
</gene>
<evidence type="ECO:0000313" key="3">
    <source>
        <dbReference type="Proteomes" id="UP000323380"/>
    </source>
</evidence>
<name>A0A5D0NVL8_9ACTN</name>
<dbReference type="RefSeq" id="WP_067893640.1">
    <property type="nucleotide sequence ID" value="NZ_VSFG01000001.1"/>
</dbReference>
<organism evidence="2 3">
    <name type="scientific">Actinomadura chibensis</name>
    <dbReference type="NCBI Taxonomy" id="392828"/>
    <lineage>
        <taxon>Bacteria</taxon>
        <taxon>Bacillati</taxon>
        <taxon>Actinomycetota</taxon>
        <taxon>Actinomycetes</taxon>
        <taxon>Streptosporangiales</taxon>
        <taxon>Thermomonosporaceae</taxon>
        <taxon>Actinomadura</taxon>
    </lineage>
</organism>
<dbReference type="EMBL" id="VSFG01000001">
    <property type="protein sequence ID" value="TYB48238.1"/>
    <property type="molecule type" value="Genomic_DNA"/>
</dbReference>
<feature type="transmembrane region" description="Helical" evidence="1">
    <location>
        <begin position="115"/>
        <end position="138"/>
    </location>
</feature>
<accession>A0A5D0NVL8</accession>
<dbReference type="AlphaFoldDB" id="A0A5D0NVL8"/>
<comment type="caution">
    <text evidence="2">The sequence shown here is derived from an EMBL/GenBank/DDBJ whole genome shotgun (WGS) entry which is preliminary data.</text>
</comment>
<proteinExistence type="predicted"/>
<evidence type="ECO:0000313" key="2">
    <source>
        <dbReference type="EMBL" id="TYB48238.1"/>
    </source>
</evidence>
<keyword evidence="1" id="KW-0472">Membrane</keyword>
<feature type="transmembrane region" description="Helical" evidence="1">
    <location>
        <begin position="75"/>
        <end position="95"/>
    </location>
</feature>
<keyword evidence="3" id="KW-1185">Reference proteome</keyword>